<keyword evidence="6" id="KW-0732">Signal</keyword>
<feature type="transmembrane region" description="Helical" evidence="5">
    <location>
        <begin position="409"/>
        <end position="428"/>
    </location>
</feature>
<dbReference type="GO" id="GO:0016020">
    <property type="term" value="C:membrane"/>
    <property type="evidence" value="ECO:0007669"/>
    <property type="project" value="UniProtKB-SubCell"/>
</dbReference>
<evidence type="ECO:0000256" key="2">
    <source>
        <dbReference type="ARBA" id="ARBA00022692"/>
    </source>
</evidence>
<dbReference type="AlphaFoldDB" id="A0AAV1U0H6"/>
<evidence type="ECO:0000313" key="7">
    <source>
        <dbReference type="EMBL" id="CAK7926977.1"/>
    </source>
</evidence>
<dbReference type="PANTHER" id="PTHR14255:SF3">
    <property type="entry name" value="SULFITE EXPORTER TAUE_SAFE FAMILY PROTEIN 5-RELATED"/>
    <property type="match status" value="1"/>
</dbReference>
<proteinExistence type="predicted"/>
<dbReference type="Pfam" id="PF01925">
    <property type="entry name" value="TauE"/>
    <property type="match status" value="2"/>
</dbReference>
<keyword evidence="2 5" id="KW-0812">Transmembrane</keyword>
<evidence type="ECO:0000256" key="1">
    <source>
        <dbReference type="ARBA" id="ARBA00004141"/>
    </source>
</evidence>
<feature type="transmembrane region" description="Helical" evidence="5">
    <location>
        <begin position="372"/>
        <end position="389"/>
    </location>
</feature>
<accession>A0AAV1U0H6</accession>
<evidence type="ECO:0000256" key="6">
    <source>
        <dbReference type="SAM" id="SignalP"/>
    </source>
</evidence>
<feature type="chain" id="PRO_5043987728" description="Sulfite exporter TauE/SafE" evidence="6">
    <location>
        <begin position="19"/>
        <end position="602"/>
    </location>
</feature>
<evidence type="ECO:0000256" key="5">
    <source>
        <dbReference type="SAM" id="Phobius"/>
    </source>
</evidence>
<evidence type="ECO:0000256" key="4">
    <source>
        <dbReference type="ARBA" id="ARBA00023136"/>
    </source>
</evidence>
<feature type="transmembrane region" description="Helical" evidence="5">
    <location>
        <begin position="559"/>
        <end position="580"/>
    </location>
</feature>
<name>A0AAV1U0H6_9STRA</name>
<organism evidence="7 8">
    <name type="scientific">Peronospora matthiolae</name>
    <dbReference type="NCBI Taxonomy" id="2874970"/>
    <lineage>
        <taxon>Eukaryota</taxon>
        <taxon>Sar</taxon>
        <taxon>Stramenopiles</taxon>
        <taxon>Oomycota</taxon>
        <taxon>Peronosporomycetes</taxon>
        <taxon>Peronosporales</taxon>
        <taxon>Peronosporaceae</taxon>
        <taxon>Peronospora</taxon>
    </lineage>
</organism>
<dbReference type="InterPro" id="IPR002781">
    <property type="entry name" value="TM_pro_TauE-like"/>
</dbReference>
<evidence type="ECO:0008006" key="9">
    <source>
        <dbReference type="Google" id="ProtNLM"/>
    </source>
</evidence>
<dbReference type="GO" id="GO:0031464">
    <property type="term" value="C:Cul4A-RING E3 ubiquitin ligase complex"/>
    <property type="evidence" value="ECO:0007669"/>
    <property type="project" value="TreeGrafter"/>
</dbReference>
<keyword evidence="4 5" id="KW-0472">Membrane</keyword>
<gene>
    <name evidence="7" type="ORF">PM001_LOCUS12127</name>
</gene>
<dbReference type="Proteomes" id="UP001162060">
    <property type="component" value="Unassembled WGS sequence"/>
</dbReference>
<feature type="transmembrane region" description="Helical" evidence="5">
    <location>
        <begin position="127"/>
        <end position="160"/>
    </location>
</feature>
<protein>
    <recommendedName>
        <fullName evidence="9">Sulfite exporter TauE/SafE</fullName>
    </recommendedName>
</protein>
<feature type="signal peptide" evidence="6">
    <location>
        <begin position="1"/>
        <end position="18"/>
    </location>
</feature>
<comment type="subcellular location">
    <subcellularLocation>
        <location evidence="1">Membrane</location>
        <topology evidence="1">Multi-pass membrane protein</topology>
    </subcellularLocation>
</comment>
<evidence type="ECO:0000313" key="8">
    <source>
        <dbReference type="Proteomes" id="UP001162060"/>
    </source>
</evidence>
<sequence length="602" mass="66129">MKSGALFTTMVCLAYVTAGQTATNQDSGEVQCTRSSDCGDVPALACIANCAWMTTIFAIYCSKCEYCRRDADDCSTDGSKRCLVIETLDQATGEMKTQLAQNSIGETVEVAYCIEKNLFDPFTWRDAVATIIAFVSTALGSGCGVGGGGLLVPFYIFFYGLSPKHAIPLSKATIFGNAVSAYIFNFNRKHPINGNQPLINYQVAGVMEPTTLIGAIFGVMMNQMFPAWLILVLLVSLLSYITYKTFLKGNKIHEKETKYQLALVKSVLEGGPDGGGRGRQWSIYRRFNVEIAAQRWLAKTRRNKKLRQIQLEDDEDFRSLPPLREQGLSSSTSLLGGAGKRDFGSFVSDDDQISKRRKAIERHEMRTFPLKYVMPLVLSWLVVLIQSMLRGGHGAPSIIGLTCNSVSYWLLTFLPLSILVVITLWVGYQLRLLNRRKVLSGHPFIPGDIHWVKRRVLVFPMLCTLAGVAAGLLGIGGGMVKGPIMLEMGILPPVQSATANFMILFTSSSTTIQFAISGQFPGERQYDYMAWFALMGCFGGLCGQKVVAYLIKKYKRESIMVYLLAATIGLSAVAMGAIGLKSTMRDLEMGAHLGFNGICDKQ</sequence>
<feature type="transmembrane region" description="Helical" evidence="5">
    <location>
        <begin position="225"/>
        <end position="243"/>
    </location>
</feature>
<dbReference type="EMBL" id="CAKLBY020000105">
    <property type="protein sequence ID" value="CAK7926977.1"/>
    <property type="molecule type" value="Genomic_DNA"/>
</dbReference>
<dbReference type="PANTHER" id="PTHR14255">
    <property type="entry name" value="CEREBLON"/>
    <property type="match status" value="1"/>
</dbReference>
<feature type="transmembrane region" description="Helical" evidence="5">
    <location>
        <begin position="166"/>
        <end position="186"/>
    </location>
</feature>
<feature type="transmembrane region" description="Helical" evidence="5">
    <location>
        <begin position="456"/>
        <end position="477"/>
    </location>
</feature>
<feature type="transmembrane region" description="Helical" evidence="5">
    <location>
        <begin position="198"/>
        <end position="219"/>
    </location>
</feature>
<keyword evidence="3 5" id="KW-1133">Transmembrane helix</keyword>
<dbReference type="GO" id="GO:0016567">
    <property type="term" value="P:protein ubiquitination"/>
    <property type="evidence" value="ECO:0007669"/>
    <property type="project" value="TreeGrafter"/>
</dbReference>
<evidence type="ECO:0000256" key="3">
    <source>
        <dbReference type="ARBA" id="ARBA00022989"/>
    </source>
</evidence>
<comment type="caution">
    <text evidence="7">The sequence shown here is derived from an EMBL/GenBank/DDBJ whole genome shotgun (WGS) entry which is preliminary data.</text>
</comment>
<feature type="transmembrane region" description="Helical" evidence="5">
    <location>
        <begin position="528"/>
        <end position="547"/>
    </location>
</feature>
<reference evidence="7" key="1">
    <citation type="submission" date="2024-01" db="EMBL/GenBank/DDBJ databases">
        <authorList>
            <person name="Webb A."/>
        </authorList>
    </citation>
    <scope>NUCLEOTIDE SEQUENCE</scope>
    <source>
        <strain evidence="7">Pm1</strain>
    </source>
</reference>